<name>S7XWB0_SPRLO</name>
<dbReference type="AlphaFoldDB" id="S7XWB0"/>
<protein>
    <submittedName>
        <fullName evidence="2">Ankyrin repeat containing protein</fullName>
    </submittedName>
</protein>
<dbReference type="SMART" id="SM00248">
    <property type="entry name" value="ANK"/>
    <property type="match status" value="3"/>
</dbReference>
<accession>S7XWB0</accession>
<dbReference type="Proteomes" id="UP000014978">
    <property type="component" value="Unassembled WGS sequence"/>
</dbReference>
<organism evidence="2 3">
    <name type="scientific">Spraguea lophii (strain 42_110)</name>
    <name type="common">Microsporidian parasite</name>
    <dbReference type="NCBI Taxonomy" id="1358809"/>
    <lineage>
        <taxon>Eukaryota</taxon>
        <taxon>Fungi</taxon>
        <taxon>Fungi incertae sedis</taxon>
        <taxon>Microsporidia</taxon>
        <taxon>Spragueidae</taxon>
        <taxon>Spraguea</taxon>
    </lineage>
</organism>
<dbReference type="EMBL" id="ATCN01000003">
    <property type="protein sequence ID" value="EPR80143.1"/>
    <property type="molecule type" value="Genomic_DNA"/>
</dbReference>
<sequence length="489" mass="57093">MSKLPPLYDYIQDYNNASNCRTYLLGLLDLSIDYCADGFASKKEYWSKLSYTKDLSDNNFNLHKLKLSILDGIDVECKYSIKNNRRCGNIFIMAMLYGRLDIVKHFLNHGFPYSVNCRILNSQQFPTYGMLALGLNDPQLISCVKRSLKADISWFGINSGFLMALKGSYTRNITYLPAGQYFYISKSNGYDYKSFNNNFLIVEADFICMKEDTKKILSYLKIHNGGVRFSKCCYLLQSNLDICFKLYEYKADVFQIMYGMTPIHFSAIRNSIEGIIFFMKTGLSLNSSDDKHRSPLFHAYKNKNYPLCKFMLDYGAEIDFFVFAQEDTFEVTFDNLEEAEKLVKTKSNLSQILCLDKDKPNALLHLEHKYGTKEKTAHHIIYSTTEELFEEHKNSIAFILNQKYDKQYIKTIEEKIDKFLNKEKKKTTSFFTQKVITPLFTNINKVKTKAERLTKYIFPPNKKMIPSDSYYLMKQRINEQKVIEITKKK</sequence>
<dbReference type="STRING" id="1358809.S7XWB0"/>
<dbReference type="Gene3D" id="1.25.40.20">
    <property type="entry name" value="Ankyrin repeat-containing domain"/>
    <property type="match status" value="1"/>
</dbReference>
<dbReference type="OrthoDB" id="194358at2759"/>
<evidence type="ECO:0000256" key="1">
    <source>
        <dbReference type="PROSITE-ProRule" id="PRU00023"/>
    </source>
</evidence>
<evidence type="ECO:0000313" key="3">
    <source>
        <dbReference type="Proteomes" id="UP000014978"/>
    </source>
</evidence>
<keyword evidence="3" id="KW-1185">Reference proteome</keyword>
<dbReference type="InterPro" id="IPR036770">
    <property type="entry name" value="Ankyrin_rpt-contain_sf"/>
</dbReference>
<comment type="caution">
    <text evidence="2">The sequence shown here is derived from an EMBL/GenBank/DDBJ whole genome shotgun (WGS) entry which is preliminary data.</text>
</comment>
<dbReference type="InParanoid" id="S7XWB0"/>
<evidence type="ECO:0000313" key="2">
    <source>
        <dbReference type="EMBL" id="EPR80143.1"/>
    </source>
</evidence>
<keyword evidence="1" id="KW-0040">ANK repeat</keyword>
<dbReference type="HOGENOM" id="CLU_557988_0_0_1"/>
<dbReference type="SUPFAM" id="SSF48403">
    <property type="entry name" value="Ankyrin repeat"/>
    <property type="match status" value="1"/>
</dbReference>
<feature type="repeat" description="ANK" evidence="1">
    <location>
        <begin position="258"/>
        <end position="290"/>
    </location>
</feature>
<gene>
    <name evidence="2" type="ORF">SLOPH_130</name>
</gene>
<dbReference type="PROSITE" id="PS50088">
    <property type="entry name" value="ANK_REPEAT"/>
    <property type="match status" value="1"/>
</dbReference>
<reference evidence="3" key="1">
    <citation type="journal article" date="2013" name="PLoS Genet.">
        <title>The genome of Spraguea lophii and the basis of host-microsporidian interactions.</title>
        <authorList>
            <person name="Campbell S.E."/>
            <person name="Williams T.A."/>
            <person name="Yousuf A."/>
            <person name="Soanes D.M."/>
            <person name="Paszkiewicz K.H."/>
            <person name="Williams B.A.P."/>
        </authorList>
    </citation>
    <scope>NUCLEOTIDE SEQUENCE [LARGE SCALE GENOMIC DNA]</scope>
    <source>
        <strain evidence="3">42_110</strain>
    </source>
</reference>
<proteinExistence type="predicted"/>
<dbReference type="Pfam" id="PF12796">
    <property type="entry name" value="Ank_2"/>
    <property type="match status" value="1"/>
</dbReference>
<dbReference type="InterPro" id="IPR002110">
    <property type="entry name" value="Ankyrin_rpt"/>
</dbReference>
<dbReference type="VEuPathDB" id="MicrosporidiaDB:SLOPH_130"/>